<gene>
    <name evidence="2" type="ORF">BECKDK2373C_GA0170839_110618</name>
</gene>
<keyword evidence="1" id="KW-0812">Transmembrane</keyword>
<name>A0A450T9J7_9GAMM</name>
<feature type="transmembrane region" description="Helical" evidence="1">
    <location>
        <begin position="132"/>
        <end position="150"/>
    </location>
</feature>
<feature type="transmembrane region" description="Helical" evidence="1">
    <location>
        <begin position="92"/>
        <end position="120"/>
    </location>
</feature>
<protein>
    <submittedName>
        <fullName evidence="2">Uncharacterized protein</fullName>
    </submittedName>
</protein>
<feature type="transmembrane region" description="Helical" evidence="1">
    <location>
        <begin position="60"/>
        <end position="80"/>
    </location>
</feature>
<dbReference type="AlphaFoldDB" id="A0A450T9J7"/>
<feature type="transmembrane region" description="Helical" evidence="1">
    <location>
        <begin position="244"/>
        <end position="266"/>
    </location>
</feature>
<reference evidence="2" key="1">
    <citation type="submission" date="2019-02" db="EMBL/GenBank/DDBJ databases">
        <authorList>
            <person name="Gruber-Vodicka R. H."/>
            <person name="Seah K. B. B."/>
        </authorList>
    </citation>
    <scope>NUCLEOTIDE SEQUENCE</scope>
    <source>
        <strain evidence="2">BECK_DK161</strain>
    </source>
</reference>
<dbReference type="EMBL" id="CAADEY010000106">
    <property type="protein sequence ID" value="VFJ63354.1"/>
    <property type="molecule type" value="Genomic_DNA"/>
</dbReference>
<evidence type="ECO:0000313" key="2">
    <source>
        <dbReference type="EMBL" id="VFJ63354.1"/>
    </source>
</evidence>
<feature type="transmembrane region" description="Helical" evidence="1">
    <location>
        <begin position="204"/>
        <end position="224"/>
    </location>
</feature>
<keyword evidence="1" id="KW-0472">Membrane</keyword>
<keyword evidence="1" id="KW-1133">Transmembrane helix</keyword>
<feature type="transmembrane region" description="Helical" evidence="1">
    <location>
        <begin position="20"/>
        <end position="39"/>
    </location>
</feature>
<accession>A0A450T9J7</accession>
<evidence type="ECO:0000256" key="1">
    <source>
        <dbReference type="SAM" id="Phobius"/>
    </source>
</evidence>
<sequence length="277" mass="31570">MQDFLNFTNFCELAVGYAKWLTAISTVSTTVLVLVLTLGGCKEGKNEEERNRAKNDYRTLLIGVLFAVIFSSFIGALLMTETGSVQHNSEGFRLFMIASINVHISIILFFFAMMLLSIFYAETLKLGDQPYAVFYFLIAVDLVSFAWFLSMLISSFKYSEFTRAIFIEEYWVTASISSLIFMGIIYLLTYYFRETVEMVRKFHFAVIVCVIFSSVSALYYVYVIEFNMNSQHIQQNSLSNINDILIYTFGVLLPKIAITGLAIYLFSKLRDGSKNSA</sequence>
<proteinExistence type="predicted"/>
<organism evidence="2">
    <name type="scientific">Candidatus Kentrum sp. DK</name>
    <dbReference type="NCBI Taxonomy" id="2126562"/>
    <lineage>
        <taxon>Bacteria</taxon>
        <taxon>Pseudomonadati</taxon>
        <taxon>Pseudomonadota</taxon>
        <taxon>Gammaproteobacteria</taxon>
        <taxon>Candidatus Kentrum</taxon>
    </lineage>
</organism>
<feature type="transmembrane region" description="Helical" evidence="1">
    <location>
        <begin position="170"/>
        <end position="192"/>
    </location>
</feature>